<protein>
    <submittedName>
        <fullName evidence="4">F-box domain-containing protein</fullName>
    </submittedName>
</protein>
<dbReference type="SUPFAM" id="SSF81383">
    <property type="entry name" value="F-box domain"/>
    <property type="match status" value="1"/>
</dbReference>
<evidence type="ECO:0000259" key="3">
    <source>
        <dbReference type="PROSITE" id="PS50181"/>
    </source>
</evidence>
<evidence type="ECO:0000313" key="4">
    <source>
        <dbReference type="EMBL" id="EGX89314.1"/>
    </source>
</evidence>
<dbReference type="InterPro" id="IPR001810">
    <property type="entry name" value="F-box_dom"/>
</dbReference>
<dbReference type="OrthoDB" id="5281164at2759"/>
<dbReference type="Proteomes" id="UP000001610">
    <property type="component" value="Unassembled WGS sequence"/>
</dbReference>
<dbReference type="VEuPathDB" id="FungiDB:CCM_07565"/>
<sequence length="379" mass="43155">MQRYALIFRVRLRCILWHEPHFQDANLIKHKTLSHHHKREVKAGVLQVARQVTIKATHSLSRYTFPPWSVFRIPLPNNAPRSASSAFPARSGAPPKPRQGSRIPANKGQVYKRAQLQKTKSIYKDTYDGHFLLTVFHHCFPLASSWIACPPPPIMTPSAHLRGGPAPTPCNPASSPTGFSSLPTELHSLVAQHLSYPDALSLKQTSRHFRALVRTGAALKVEWLLERRRLHLDCPNSRSCDLGSDLRFCRGSVQCVFVLYLKYATENYLLIVHWFMKRLLMRARRKHFECESRPGLGCLVFDTPKCRHRPRGLRWLTRWVTIRYEPILFCIPLTIIIHLLILYLPICVLVTGHAGRWAANAVGWTGKQTCFSASAVQST</sequence>
<evidence type="ECO:0000256" key="2">
    <source>
        <dbReference type="SAM" id="Phobius"/>
    </source>
</evidence>
<dbReference type="Pfam" id="PF00646">
    <property type="entry name" value="F-box"/>
    <property type="match status" value="1"/>
</dbReference>
<dbReference type="RefSeq" id="XP_006672769.1">
    <property type="nucleotide sequence ID" value="XM_006672706.1"/>
</dbReference>
<dbReference type="InParanoid" id="G3JQ63"/>
<accession>G3JQ63</accession>
<feature type="transmembrane region" description="Helical" evidence="2">
    <location>
        <begin position="327"/>
        <end position="346"/>
    </location>
</feature>
<gene>
    <name evidence="4" type="ORF">CCM_07565</name>
</gene>
<feature type="compositionally biased region" description="Low complexity" evidence="1">
    <location>
        <begin position="82"/>
        <end position="93"/>
    </location>
</feature>
<dbReference type="KEGG" id="cmt:CCM_07565"/>
<evidence type="ECO:0000313" key="5">
    <source>
        <dbReference type="Proteomes" id="UP000001610"/>
    </source>
</evidence>
<keyword evidence="5" id="KW-1185">Reference proteome</keyword>
<feature type="transmembrane region" description="Helical" evidence="2">
    <location>
        <begin position="257"/>
        <end position="276"/>
    </location>
</feature>
<organism evidence="4 5">
    <name type="scientific">Cordyceps militaris (strain CM01)</name>
    <name type="common">Caterpillar fungus</name>
    <dbReference type="NCBI Taxonomy" id="983644"/>
    <lineage>
        <taxon>Eukaryota</taxon>
        <taxon>Fungi</taxon>
        <taxon>Dikarya</taxon>
        <taxon>Ascomycota</taxon>
        <taxon>Pezizomycotina</taxon>
        <taxon>Sordariomycetes</taxon>
        <taxon>Hypocreomycetidae</taxon>
        <taxon>Hypocreales</taxon>
        <taxon>Cordycipitaceae</taxon>
        <taxon>Cordyceps</taxon>
    </lineage>
</organism>
<dbReference type="InterPro" id="IPR036047">
    <property type="entry name" value="F-box-like_dom_sf"/>
</dbReference>
<feature type="region of interest" description="Disordered" evidence="1">
    <location>
        <begin position="82"/>
        <end position="111"/>
    </location>
</feature>
<keyword evidence="2" id="KW-0472">Membrane</keyword>
<dbReference type="EMBL" id="JH126404">
    <property type="protein sequence ID" value="EGX89314.1"/>
    <property type="molecule type" value="Genomic_DNA"/>
</dbReference>
<dbReference type="STRING" id="983644.G3JQ63"/>
<dbReference type="GeneID" id="18169576"/>
<keyword evidence="2" id="KW-0812">Transmembrane</keyword>
<proteinExistence type="predicted"/>
<reference evidence="4 5" key="1">
    <citation type="journal article" date="2011" name="Genome Biol.">
        <title>Genome sequence of the insect pathogenic fungus Cordyceps militaris, a valued traditional Chinese medicine.</title>
        <authorList>
            <person name="Zheng P."/>
            <person name="Xia Y."/>
            <person name="Xiao G."/>
            <person name="Xiong C."/>
            <person name="Hu X."/>
            <person name="Zhang S."/>
            <person name="Zheng H."/>
            <person name="Huang Y."/>
            <person name="Zhou Y."/>
            <person name="Wang S."/>
            <person name="Zhao G.P."/>
            <person name="Liu X."/>
            <person name="St Leger R.J."/>
            <person name="Wang C."/>
        </authorList>
    </citation>
    <scope>NUCLEOTIDE SEQUENCE [LARGE SCALE GENOMIC DNA]</scope>
    <source>
        <strain evidence="4 5">CM01</strain>
    </source>
</reference>
<dbReference type="PROSITE" id="PS50181">
    <property type="entry name" value="FBOX"/>
    <property type="match status" value="1"/>
</dbReference>
<dbReference type="AlphaFoldDB" id="G3JQ63"/>
<evidence type="ECO:0000256" key="1">
    <source>
        <dbReference type="SAM" id="MobiDB-lite"/>
    </source>
</evidence>
<dbReference type="HOGENOM" id="CLU_729618_0_0_1"/>
<feature type="domain" description="F-box" evidence="3">
    <location>
        <begin position="176"/>
        <end position="222"/>
    </location>
</feature>
<dbReference type="eggNOG" id="ENOG502STPT">
    <property type="taxonomic scope" value="Eukaryota"/>
</dbReference>
<name>G3JQ63_CORMM</name>
<keyword evidence="2" id="KW-1133">Transmembrane helix</keyword>